<keyword evidence="6 7" id="KW-0998">Cell outer membrane</keyword>
<evidence type="ECO:0000256" key="8">
    <source>
        <dbReference type="SAM" id="SignalP"/>
    </source>
</evidence>
<evidence type="ECO:0000313" key="11">
    <source>
        <dbReference type="Proteomes" id="UP000192277"/>
    </source>
</evidence>
<sequence>MKQTIACKRHVILMSLLNLFAIFSFAQTNFPVTGKITDNAGSPLQGVTVQVKGGKVVTTTAADGTFSLHAPSGTSILVLSSVGFITKEVPIENKEQLTITLSTADNSMDQVVVIGYGAVKKKDVTGAVTGIGEKDIKSRPVDNALQAMQGKVAGVDIATSERPGTVGTINIRGVRSLTASNSPLYVVDGIPLMTGGIEYINPSDIESIDVLKDASATAIYGSRGANGVVIVTTKQAKAGRTSLNLNLSTTSEKLIDREDMFNASDYITFRRWARYYQAPATYARGDQPTIANDKTIFLATSDPTAWANIQKGWASGTWDGSKVATTDWRGMVTQTGITKNLNMSVSGGSEKAKAYASFGYLNNTGTTKGQSYTRYTVNVNGDVNATKWLQFGTNLTVSYMKQEFGQSKIGATTVSSSNSLYESARALFPYAMPYDSAGNRIYNPGGDIAFKNVANEWNLNQDQRVTLRAFASIYGQIDLGNILPVLKGLKYRLNFGPDYSNYRDGTYIDANSVISSGSNSASLNKQQTFSYTLDNLVYYNKTIGRHDIGVTLLASQTKFTSDSSYISANGIPFGSQKWNALSKNYIPAANLTGYASGLLESQLQSLMARINYSYNDKYLLTVSARRDGASMLAEGHKYSWFPSMAIAWRINNEDFMKNATWVNDFKLRLGVGTTGNSAIKPYATQGATTSLFYPFTTSTTVITPGGIPPATFANQSLGWEKTTQYNLGIDFSVLNRRVFGSLDLYKSRTTDLLVQMSIPTVTGYTNTFANVGETRNKGMDLSLTTVNINRRDFTWTTTMSISWQKDEIVSLSNGKQDDINNNWFIGQSIGMIYGYQSAGIWQVADSNTYRAYNTKGKTNFSPGNARPKDINGDTLIDANHDRVLVGNSRPRWIVGMTNTFTYKNFELSVFLYGRLKYTYNTGGEAEVARGTQRSINYWNDNNMHADYQKPIYSEGSGDSYYVVLGYKSGSFIKIRNISLGYTLDHKALKTNAISSLKVYAQVVNPAILFSKVGWLDMDTQSPVYNRGITFGINAAF</sequence>
<evidence type="ECO:0000256" key="6">
    <source>
        <dbReference type="ARBA" id="ARBA00023237"/>
    </source>
</evidence>
<dbReference type="InterPro" id="IPR037066">
    <property type="entry name" value="Plug_dom_sf"/>
</dbReference>
<keyword evidence="5 7" id="KW-0472">Membrane</keyword>
<comment type="subcellular location">
    <subcellularLocation>
        <location evidence="1 7">Cell outer membrane</location>
        <topology evidence="1 7">Multi-pass membrane protein</topology>
    </subcellularLocation>
</comment>
<protein>
    <submittedName>
        <fullName evidence="10">SusC/RagA family protein</fullName>
    </submittedName>
</protein>
<comment type="caution">
    <text evidence="10">The sequence shown here is derived from an EMBL/GenBank/DDBJ whole genome shotgun (WGS) entry which is preliminary data.</text>
</comment>
<evidence type="ECO:0000256" key="4">
    <source>
        <dbReference type="ARBA" id="ARBA00022692"/>
    </source>
</evidence>
<evidence type="ECO:0000313" key="10">
    <source>
        <dbReference type="EMBL" id="OQP40471.1"/>
    </source>
</evidence>
<dbReference type="Gene3D" id="2.40.170.20">
    <property type="entry name" value="TonB-dependent receptor, beta-barrel domain"/>
    <property type="match status" value="1"/>
</dbReference>
<organism evidence="10 11">
    <name type="scientific">Niastella koreensis</name>
    <dbReference type="NCBI Taxonomy" id="354356"/>
    <lineage>
        <taxon>Bacteria</taxon>
        <taxon>Pseudomonadati</taxon>
        <taxon>Bacteroidota</taxon>
        <taxon>Chitinophagia</taxon>
        <taxon>Chitinophagales</taxon>
        <taxon>Chitinophagaceae</taxon>
        <taxon>Niastella</taxon>
    </lineage>
</organism>
<dbReference type="EMBL" id="LWBO01000077">
    <property type="protein sequence ID" value="OQP40471.1"/>
    <property type="molecule type" value="Genomic_DNA"/>
</dbReference>
<dbReference type="NCBIfam" id="TIGR04057">
    <property type="entry name" value="SusC_RagA_signa"/>
    <property type="match status" value="1"/>
</dbReference>
<proteinExistence type="inferred from homology"/>
<dbReference type="RefSeq" id="WP_014217623.1">
    <property type="nucleotide sequence ID" value="NZ_LWBO01000077.1"/>
</dbReference>
<dbReference type="Pfam" id="PF13715">
    <property type="entry name" value="CarbopepD_reg_2"/>
    <property type="match status" value="1"/>
</dbReference>
<dbReference type="Proteomes" id="UP000192277">
    <property type="component" value="Unassembled WGS sequence"/>
</dbReference>
<keyword evidence="11" id="KW-1185">Reference proteome</keyword>
<dbReference type="InterPro" id="IPR012910">
    <property type="entry name" value="Plug_dom"/>
</dbReference>
<evidence type="ECO:0000256" key="1">
    <source>
        <dbReference type="ARBA" id="ARBA00004571"/>
    </source>
</evidence>
<keyword evidence="8" id="KW-0732">Signal</keyword>
<dbReference type="InterPro" id="IPR039426">
    <property type="entry name" value="TonB-dep_rcpt-like"/>
</dbReference>
<keyword evidence="2 7" id="KW-0813">Transport</keyword>
<dbReference type="InterPro" id="IPR023997">
    <property type="entry name" value="TonB-dep_OMP_SusC/RagA_CS"/>
</dbReference>
<evidence type="ECO:0000256" key="5">
    <source>
        <dbReference type="ARBA" id="ARBA00023136"/>
    </source>
</evidence>
<dbReference type="Pfam" id="PF07715">
    <property type="entry name" value="Plug"/>
    <property type="match status" value="1"/>
</dbReference>
<name>A0ABX3NNI5_9BACT</name>
<feature type="domain" description="TonB-dependent receptor plug" evidence="9">
    <location>
        <begin position="120"/>
        <end position="228"/>
    </location>
</feature>
<dbReference type="InterPro" id="IPR036942">
    <property type="entry name" value="Beta-barrel_TonB_sf"/>
</dbReference>
<feature type="chain" id="PRO_5045893710" evidence="8">
    <location>
        <begin position="27"/>
        <end position="1036"/>
    </location>
</feature>
<dbReference type="InterPro" id="IPR008969">
    <property type="entry name" value="CarboxyPept-like_regulatory"/>
</dbReference>
<feature type="signal peptide" evidence="8">
    <location>
        <begin position="1"/>
        <end position="26"/>
    </location>
</feature>
<dbReference type="Gene3D" id="2.170.130.10">
    <property type="entry name" value="TonB-dependent receptor, plug domain"/>
    <property type="match status" value="1"/>
</dbReference>
<dbReference type="NCBIfam" id="TIGR04056">
    <property type="entry name" value="OMP_RagA_SusC"/>
    <property type="match status" value="1"/>
</dbReference>
<dbReference type="PROSITE" id="PS52016">
    <property type="entry name" value="TONB_DEPENDENT_REC_3"/>
    <property type="match status" value="1"/>
</dbReference>
<dbReference type="SUPFAM" id="SSF56935">
    <property type="entry name" value="Porins"/>
    <property type="match status" value="1"/>
</dbReference>
<evidence type="ECO:0000256" key="7">
    <source>
        <dbReference type="PROSITE-ProRule" id="PRU01360"/>
    </source>
</evidence>
<reference evidence="10 11" key="1">
    <citation type="submission" date="2016-04" db="EMBL/GenBank/DDBJ databases">
        <authorList>
            <person name="Chen L."/>
            <person name="Zhuang W."/>
            <person name="Wang G."/>
        </authorList>
    </citation>
    <scope>NUCLEOTIDE SEQUENCE [LARGE SCALE GENOMIC DNA]</scope>
    <source>
        <strain evidence="11">GR20</strain>
    </source>
</reference>
<accession>A0ABX3NNI5</accession>
<comment type="similarity">
    <text evidence="7">Belongs to the TonB-dependent receptor family.</text>
</comment>
<dbReference type="InterPro" id="IPR023996">
    <property type="entry name" value="TonB-dep_OMP_SusC/RagA"/>
</dbReference>
<keyword evidence="3 7" id="KW-1134">Transmembrane beta strand</keyword>
<dbReference type="Gene3D" id="2.60.40.1120">
    <property type="entry name" value="Carboxypeptidase-like, regulatory domain"/>
    <property type="match status" value="1"/>
</dbReference>
<keyword evidence="4 7" id="KW-0812">Transmembrane</keyword>
<evidence type="ECO:0000256" key="3">
    <source>
        <dbReference type="ARBA" id="ARBA00022452"/>
    </source>
</evidence>
<dbReference type="SUPFAM" id="SSF49464">
    <property type="entry name" value="Carboxypeptidase regulatory domain-like"/>
    <property type="match status" value="1"/>
</dbReference>
<evidence type="ECO:0000256" key="2">
    <source>
        <dbReference type="ARBA" id="ARBA00022448"/>
    </source>
</evidence>
<gene>
    <name evidence="10" type="ORF">A4D02_16295</name>
</gene>
<evidence type="ECO:0000259" key="9">
    <source>
        <dbReference type="Pfam" id="PF07715"/>
    </source>
</evidence>